<sequence>MFKKIFPNVYIFRSEYNSYLYVFKKIDYIISRFGNQYNYLVSIQIILSYLSINNFFLI</sequence>
<protein>
    <submittedName>
        <fullName evidence="1">Uncharacterized protein</fullName>
    </submittedName>
</protein>
<organism evidence="1 2">
    <name type="scientific">Nanobdella aerobiophila</name>
    <dbReference type="NCBI Taxonomy" id="2586965"/>
    <lineage>
        <taxon>Archaea</taxon>
        <taxon>Nanobdellota</taxon>
        <taxon>Nanobdellia</taxon>
        <taxon>Nanobdellales</taxon>
        <taxon>Nanobdellaceae</taxon>
        <taxon>Nanobdella</taxon>
    </lineage>
</organism>
<dbReference type="EMBL" id="AP019769">
    <property type="protein sequence ID" value="BBL45780.1"/>
    <property type="molecule type" value="Genomic_DNA"/>
</dbReference>
<name>A0A915SFI8_9ARCH</name>
<gene>
    <name evidence="1" type="ORF">MJ1_0635</name>
</gene>
<dbReference type="AlphaFoldDB" id="A0A915SFI8"/>
<dbReference type="Proteomes" id="UP001055553">
    <property type="component" value="Chromosome"/>
</dbReference>
<accession>A0A915SFI8</accession>
<proteinExistence type="predicted"/>
<evidence type="ECO:0000313" key="1">
    <source>
        <dbReference type="EMBL" id="BBL45780.1"/>
    </source>
</evidence>
<reference evidence="2" key="1">
    <citation type="journal article" date="2022" name="Int. J. Syst. Evol. Microbiol.">
        <title>Nanobdella aerobiophila gen. nov., sp. nov., a thermoacidophilic, obligate ectosymbiotic archaeon, and proposal of Nanobdellaceae fam. nov., Nanobdellales ord. nov. and Nanobdellia class. nov.</title>
        <authorList>
            <person name="Kato S."/>
            <person name="Ogasawara A."/>
            <person name="Itoh T."/>
            <person name="Sakai H.D."/>
            <person name="Shimizu M."/>
            <person name="Yuki M."/>
            <person name="Kaneko M."/>
            <person name="Takashina T."/>
            <person name="Ohkuma M."/>
        </authorList>
    </citation>
    <scope>NUCLEOTIDE SEQUENCE [LARGE SCALE GENOMIC DNA]</scope>
    <source>
        <strain evidence="2">MJ1</strain>
    </source>
</reference>
<keyword evidence="2" id="KW-1185">Reference proteome</keyword>
<evidence type="ECO:0000313" key="2">
    <source>
        <dbReference type="Proteomes" id="UP001055553"/>
    </source>
</evidence>
<dbReference type="KEGG" id="naer:MJ1_0635"/>